<proteinExistence type="predicted"/>
<dbReference type="Proteomes" id="UP000321225">
    <property type="component" value="Unassembled WGS sequence"/>
</dbReference>
<dbReference type="GO" id="GO:0045892">
    <property type="term" value="P:negative regulation of DNA-templated transcription"/>
    <property type="evidence" value="ECO:0007669"/>
    <property type="project" value="InterPro"/>
</dbReference>
<evidence type="ECO:0000259" key="3">
    <source>
        <dbReference type="Pfam" id="PF02909"/>
    </source>
</evidence>
<evidence type="ECO:0000256" key="2">
    <source>
        <dbReference type="ARBA" id="ARBA00023163"/>
    </source>
</evidence>
<keyword evidence="2" id="KW-0804">Transcription</keyword>
<dbReference type="SUPFAM" id="SSF48498">
    <property type="entry name" value="Tetracyclin repressor-like, C-terminal domain"/>
    <property type="match status" value="1"/>
</dbReference>
<keyword evidence="1" id="KW-0805">Transcription regulation</keyword>
<dbReference type="Gene3D" id="1.10.10.60">
    <property type="entry name" value="Homeodomain-like"/>
    <property type="match status" value="1"/>
</dbReference>
<keyword evidence="5" id="KW-1185">Reference proteome</keyword>
<dbReference type="Pfam" id="PF02909">
    <property type="entry name" value="TetR_C_1"/>
    <property type="match status" value="1"/>
</dbReference>
<evidence type="ECO:0000256" key="1">
    <source>
        <dbReference type="ARBA" id="ARBA00023015"/>
    </source>
</evidence>
<dbReference type="Gene3D" id="1.10.357.10">
    <property type="entry name" value="Tetracycline Repressor, domain 2"/>
    <property type="match status" value="1"/>
</dbReference>
<organism evidence="4 5">
    <name type="scientific">Microbacterium aerolatum</name>
    <dbReference type="NCBI Taxonomy" id="153731"/>
    <lineage>
        <taxon>Bacteria</taxon>
        <taxon>Bacillati</taxon>
        <taxon>Actinomycetota</taxon>
        <taxon>Actinomycetes</taxon>
        <taxon>Micrococcales</taxon>
        <taxon>Microbacteriaceae</taxon>
        <taxon>Microbacterium</taxon>
    </lineage>
</organism>
<evidence type="ECO:0000313" key="4">
    <source>
        <dbReference type="EMBL" id="GEK85437.1"/>
    </source>
</evidence>
<sequence>MPTTHAKRPVRAIGVHAGLTLDRIIAAARSMTPDELSMQALARRLGVDRKAINHHVSDRDTLLGMVAMDAFATSFSAVEIAHQADWEEACRTYAFGFTDSAIATGVLADRIRLTDPYVTQILEPTEAVLQKMVEAGFDDESAMRTLSLLTNICLAYARDVVIELRSGVTPRTEILRGALEQRDAAKFPTLARIAELTVTTYDRRQLEMSVELFIAGARDALHLQTVRAQA</sequence>
<dbReference type="RefSeq" id="WP_147038082.1">
    <property type="nucleotide sequence ID" value="NZ_BJUW01000002.1"/>
</dbReference>
<dbReference type="AlphaFoldDB" id="A0A511AHG7"/>
<name>A0A511AHG7_9MICO</name>
<dbReference type="OrthoDB" id="3209904at2"/>
<protein>
    <recommendedName>
        <fullName evidence="3">Tetracycline repressor TetR C-terminal domain-containing protein</fullName>
    </recommendedName>
</protein>
<dbReference type="SUPFAM" id="SSF46689">
    <property type="entry name" value="Homeodomain-like"/>
    <property type="match status" value="1"/>
</dbReference>
<accession>A0A511AHG7</accession>
<evidence type="ECO:0000313" key="5">
    <source>
        <dbReference type="Proteomes" id="UP000321225"/>
    </source>
</evidence>
<comment type="caution">
    <text evidence="4">The sequence shown here is derived from an EMBL/GenBank/DDBJ whole genome shotgun (WGS) entry which is preliminary data.</text>
</comment>
<dbReference type="EMBL" id="BJUW01000002">
    <property type="protein sequence ID" value="GEK85437.1"/>
    <property type="molecule type" value="Genomic_DNA"/>
</dbReference>
<gene>
    <name evidence="4" type="ORF">MAE01_06130</name>
</gene>
<dbReference type="InterPro" id="IPR036271">
    <property type="entry name" value="Tet_transcr_reg_TetR-rel_C_sf"/>
</dbReference>
<dbReference type="InterPro" id="IPR004111">
    <property type="entry name" value="Repressor_TetR_C"/>
</dbReference>
<reference evidence="4 5" key="1">
    <citation type="submission" date="2019-07" db="EMBL/GenBank/DDBJ databases">
        <title>Whole genome shotgun sequence of Microbacterium aerolatum NBRC 103071.</title>
        <authorList>
            <person name="Hosoyama A."/>
            <person name="Uohara A."/>
            <person name="Ohji S."/>
            <person name="Ichikawa N."/>
        </authorList>
    </citation>
    <scope>NUCLEOTIDE SEQUENCE [LARGE SCALE GENOMIC DNA]</scope>
    <source>
        <strain evidence="4 5">NBRC 103071</strain>
    </source>
</reference>
<feature type="domain" description="Tetracycline repressor TetR C-terminal" evidence="3">
    <location>
        <begin position="85"/>
        <end position="217"/>
    </location>
</feature>
<dbReference type="InterPro" id="IPR009057">
    <property type="entry name" value="Homeodomain-like_sf"/>
</dbReference>